<accession>A8PGY3</accession>
<evidence type="ECO:0000313" key="2">
    <source>
        <dbReference type="EMBL" id="EAU80522.2"/>
    </source>
</evidence>
<keyword evidence="3" id="KW-1185">Reference proteome</keyword>
<feature type="compositionally biased region" description="Acidic residues" evidence="1">
    <location>
        <begin position="95"/>
        <end position="105"/>
    </location>
</feature>
<dbReference type="KEGG" id="cci:CC1G_12712"/>
<dbReference type="RefSeq" id="XP_001841305.2">
    <property type="nucleotide sequence ID" value="XM_001841253.2"/>
</dbReference>
<feature type="compositionally biased region" description="Basic residues" evidence="1">
    <location>
        <begin position="32"/>
        <end position="41"/>
    </location>
</feature>
<reference evidence="2 3" key="1">
    <citation type="journal article" date="2010" name="Proc. Natl. Acad. Sci. U.S.A.">
        <title>Insights into evolution of multicellular fungi from the assembled chromosomes of the mushroom Coprinopsis cinerea (Coprinus cinereus).</title>
        <authorList>
            <person name="Stajich J.E."/>
            <person name="Wilke S.K."/>
            <person name="Ahren D."/>
            <person name="Au C.H."/>
            <person name="Birren B.W."/>
            <person name="Borodovsky M."/>
            <person name="Burns C."/>
            <person name="Canback B."/>
            <person name="Casselton L.A."/>
            <person name="Cheng C.K."/>
            <person name="Deng J."/>
            <person name="Dietrich F.S."/>
            <person name="Fargo D.C."/>
            <person name="Farman M.L."/>
            <person name="Gathman A.C."/>
            <person name="Goldberg J."/>
            <person name="Guigo R."/>
            <person name="Hoegger P.J."/>
            <person name="Hooker J.B."/>
            <person name="Huggins A."/>
            <person name="James T.Y."/>
            <person name="Kamada T."/>
            <person name="Kilaru S."/>
            <person name="Kodira C."/>
            <person name="Kues U."/>
            <person name="Kupfer D."/>
            <person name="Kwan H.S."/>
            <person name="Lomsadze A."/>
            <person name="Li W."/>
            <person name="Lilly W.W."/>
            <person name="Ma L.J."/>
            <person name="Mackey A.J."/>
            <person name="Manning G."/>
            <person name="Martin F."/>
            <person name="Muraguchi H."/>
            <person name="Natvig D.O."/>
            <person name="Palmerini H."/>
            <person name="Ramesh M.A."/>
            <person name="Rehmeyer C.J."/>
            <person name="Roe B.A."/>
            <person name="Shenoy N."/>
            <person name="Stanke M."/>
            <person name="Ter-Hovhannisyan V."/>
            <person name="Tunlid A."/>
            <person name="Velagapudi R."/>
            <person name="Vision T.J."/>
            <person name="Zeng Q."/>
            <person name="Zolan M.E."/>
            <person name="Pukkila P.J."/>
        </authorList>
    </citation>
    <scope>NUCLEOTIDE SEQUENCE [LARGE SCALE GENOMIC DNA]</scope>
    <source>
        <strain evidence="3">Okayama-7 / 130 / ATCC MYA-4618 / FGSC 9003</strain>
    </source>
</reference>
<comment type="caution">
    <text evidence="2">The sequence shown here is derived from an EMBL/GenBank/DDBJ whole genome shotgun (WGS) entry which is preliminary data.</text>
</comment>
<name>A8PGY3_COPC7</name>
<dbReference type="AlphaFoldDB" id="A8PGY3"/>
<feature type="compositionally biased region" description="Acidic residues" evidence="1">
    <location>
        <begin position="56"/>
        <end position="84"/>
    </location>
</feature>
<feature type="region of interest" description="Disordered" evidence="1">
    <location>
        <begin position="310"/>
        <end position="336"/>
    </location>
</feature>
<feature type="region of interest" description="Disordered" evidence="1">
    <location>
        <begin position="212"/>
        <end position="232"/>
    </location>
</feature>
<evidence type="ECO:0000256" key="1">
    <source>
        <dbReference type="SAM" id="MobiDB-lite"/>
    </source>
</evidence>
<dbReference type="InParanoid" id="A8PGY3"/>
<dbReference type="Proteomes" id="UP000001861">
    <property type="component" value="Unassembled WGS sequence"/>
</dbReference>
<protein>
    <submittedName>
        <fullName evidence="2">Uncharacterized protein</fullName>
    </submittedName>
</protein>
<feature type="compositionally biased region" description="Basic and acidic residues" evidence="1">
    <location>
        <begin position="106"/>
        <end position="115"/>
    </location>
</feature>
<feature type="compositionally biased region" description="Polar residues" evidence="1">
    <location>
        <begin position="20"/>
        <end position="29"/>
    </location>
</feature>
<dbReference type="EMBL" id="AACS02000006">
    <property type="protein sequence ID" value="EAU80522.2"/>
    <property type="molecule type" value="Genomic_DNA"/>
</dbReference>
<gene>
    <name evidence="2" type="ORF">CC1G_12712</name>
</gene>
<sequence length="491" mass="53695">MTRASGSRHGPRGKPGMAPKSSQRGTSTPVKALRRSTRRNNARQQSTSQDEHMPSDEEDVIEDNADVIGEEDEEDNTELDDFDAIDLSSSPGREEIEDEDEDEDDGRDHDYEETPRPLPRASTNKALPSVSQVVASRRSARPTPSGLVPEVLLVARQPIRSEPSVEAMGSDITSPHPLSVAFASSPAASSTPSATSSTIQQMARLVSTGRGRGGLGARPNPAPTVFNSSLEPATPKIGRRFTIRSNLPQNIGHPEEDSPPSHKTPVPTPSAPLKPRVTRTVGGITLDLEKDMGYSDRTIQFLLDRQKPVDWIGATQSPPEGEVRPQRAPSSDDPSPTGLAYITSPVWIALLDDRNAAVIHVWYGRLSQTRPLQESIYHPDLRIYNKIMMRWELFPEGYMAPRPTILLPQSYTARLLARFQTNVVGEDQLIVQSQEEEIVQDMPKKRKRLDIGASTLAASTGGELSTEGATAKKQKRPEDKGKAKAAGHSVR</sequence>
<feature type="region of interest" description="Disordered" evidence="1">
    <location>
        <begin position="1"/>
        <end position="145"/>
    </location>
</feature>
<proteinExistence type="predicted"/>
<dbReference type="HOGENOM" id="CLU_555494_0_0_1"/>
<evidence type="ECO:0000313" key="3">
    <source>
        <dbReference type="Proteomes" id="UP000001861"/>
    </source>
</evidence>
<feature type="region of interest" description="Disordered" evidence="1">
    <location>
        <begin position="459"/>
        <end position="491"/>
    </location>
</feature>
<dbReference type="VEuPathDB" id="FungiDB:CC1G_12712"/>
<organism evidence="2 3">
    <name type="scientific">Coprinopsis cinerea (strain Okayama-7 / 130 / ATCC MYA-4618 / FGSC 9003)</name>
    <name type="common">Inky cap fungus</name>
    <name type="synonym">Hormographiella aspergillata</name>
    <dbReference type="NCBI Taxonomy" id="240176"/>
    <lineage>
        <taxon>Eukaryota</taxon>
        <taxon>Fungi</taxon>
        <taxon>Dikarya</taxon>
        <taxon>Basidiomycota</taxon>
        <taxon>Agaricomycotina</taxon>
        <taxon>Agaricomycetes</taxon>
        <taxon>Agaricomycetidae</taxon>
        <taxon>Agaricales</taxon>
        <taxon>Agaricineae</taxon>
        <taxon>Psathyrellaceae</taxon>
        <taxon>Coprinopsis</taxon>
    </lineage>
</organism>
<dbReference type="GeneID" id="6017984"/>
<feature type="region of interest" description="Disordered" evidence="1">
    <location>
        <begin position="247"/>
        <end position="277"/>
    </location>
</feature>